<proteinExistence type="predicted"/>
<dbReference type="NCBIfam" id="TIGR02833">
    <property type="entry name" value="spore_III_AB"/>
    <property type="match status" value="1"/>
</dbReference>
<dbReference type="Pfam" id="PF09548">
    <property type="entry name" value="Spore_III_AB"/>
    <property type="match status" value="1"/>
</dbReference>
<evidence type="ECO:0000313" key="1">
    <source>
        <dbReference type="EMBL" id="OZM57635.1"/>
    </source>
</evidence>
<reference evidence="2" key="1">
    <citation type="submission" date="2017-08" db="EMBL/GenBank/DDBJ databases">
        <authorList>
            <person name="Huang Z."/>
        </authorList>
    </citation>
    <scope>NUCLEOTIDE SEQUENCE [LARGE SCALE GENOMIC DNA]</scope>
    <source>
        <strain evidence="2">SA5d-4</strain>
    </source>
</reference>
<sequence length="170" mass="19136">MKILGALIILIATTLIGFSFANRLSNRPKQLRHLKYALQTLEAEIMFGHVPLKEASNRLAAQVPKPIATIFLLFSSSLEEESTNVKIAWEKTLIKAWPETALGKPEFEILMQFGATLGQHDRVQQQKQIRLTLSHLEREEADARDAQARHEKMLKSLGVLSGLLIIVLLM</sequence>
<gene>
    <name evidence="1" type="ORF">CIB95_04490</name>
</gene>
<dbReference type="Proteomes" id="UP000217083">
    <property type="component" value="Unassembled WGS sequence"/>
</dbReference>
<dbReference type="EMBL" id="NPIA01000002">
    <property type="protein sequence ID" value="OZM57635.1"/>
    <property type="molecule type" value="Genomic_DNA"/>
</dbReference>
<keyword evidence="2" id="KW-1185">Reference proteome</keyword>
<evidence type="ECO:0000313" key="2">
    <source>
        <dbReference type="Proteomes" id="UP000217083"/>
    </source>
</evidence>
<dbReference type="PIRSF" id="PIRSF021435">
    <property type="entry name" value="SpoIIIAB"/>
    <property type="match status" value="1"/>
</dbReference>
<accession>A0A263BVB4</accession>
<dbReference type="RefSeq" id="WP_094922486.1">
    <property type="nucleotide sequence ID" value="NZ_NPIA01000002.1"/>
</dbReference>
<comment type="caution">
    <text evidence="1">The sequence shown here is derived from an EMBL/GenBank/DDBJ whole genome shotgun (WGS) entry which is preliminary data.</text>
</comment>
<organism evidence="1 2">
    <name type="scientific">Lottiidibacillus patelloidae</name>
    <dbReference type="NCBI Taxonomy" id="2670334"/>
    <lineage>
        <taxon>Bacteria</taxon>
        <taxon>Bacillati</taxon>
        <taxon>Bacillota</taxon>
        <taxon>Bacilli</taxon>
        <taxon>Bacillales</taxon>
        <taxon>Bacillaceae</taxon>
        <taxon>Lottiidibacillus</taxon>
    </lineage>
</organism>
<reference evidence="1 2" key="2">
    <citation type="submission" date="2017-09" db="EMBL/GenBank/DDBJ databases">
        <title>Bacillus patelloidae sp. nov., isolated from the intestinal tract of a marine limpet.</title>
        <authorList>
            <person name="Liu R."/>
            <person name="Dong C."/>
            <person name="Shao Z."/>
        </authorList>
    </citation>
    <scope>NUCLEOTIDE SEQUENCE [LARGE SCALE GENOMIC DNA]</scope>
    <source>
        <strain evidence="1 2">SA5d-4</strain>
    </source>
</reference>
<dbReference type="AlphaFoldDB" id="A0A263BVB4"/>
<dbReference type="InterPro" id="IPR014198">
    <property type="entry name" value="Spore_III_AB"/>
</dbReference>
<name>A0A263BVB4_9BACI</name>
<protein>
    <submittedName>
        <fullName evidence="1">Stage III sporulation protein SpoAB</fullName>
    </submittedName>
</protein>